<dbReference type="PANTHER" id="PTHR36920">
    <property type="match status" value="1"/>
</dbReference>
<dbReference type="OrthoDB" id="9807574at2"/>
<keyword evidence="1" id="KW-0732">Signal</keyword>
<dbReference type="AlphaFoldDB" id="A0A562LK22"/>
<dbReference type="InterPro" id="IPR011250">
    <property type="entry name" value="OMP/PagP_B-barrel"/>
</dbReference>
<comment type="caution">
    <text evidence="2">The sequence shown here is derived from an EMBL/GenBank/DDBJ whole genome shotgun (WGS) entry which is preliminary data.</text>
</comment>
<dbReference type="PANTHER" id="PTHR36920:SF1">
    <property type="entry name" value="OUTER MEMBRANE PROTEIN W"/>
    <property type="match status" value="1"/>
</dbReference>
<evidence type="ECO:0000313" key="3">
    <source>
        <dbReference type="Proteomes" id="UP000316471"/>
    </source>
</evidence>
<evidence type="ECO:0000313" key="2">
    <source>
        <dbReference type="EMBL" id="TWI07969.1"/>
    </source>
</evidence>
<name>A0A562LK22_9GAMM</name>
<organism evidence="2 3">
    <name type="scientific">Aerolutibacter ruishenii</name>
    <dbReference type="NCBI Taxonomy" id="686800"/>
    <lineage>
        <taxon>Bacteria</taxon>
        <taxon>Pseudomonadati</taxon>
        <taxon>Pseudomonadota</taxon>
        <taxon>Gammaproteobacteria</taxon>
        <taxon>Lysobacterales</taxon>
        <taxon>Lysobacteraceae</taxon>
        <taxon>Aerolutibacter</taxon>
    </lineage>
</organism>
<dbReference type="RefSeq" id="WP_144816302.1">
    <property type="nucleotide sequence ID" value="NZ_VLKP01000011.1"/>
</dbReference>
<dbReference type="EMBL" id="VLKP01000011">
    <property type="protein sequence ID" value="TWI07969.1"/>
    <property type="molecule type" value="Genomic_DNA"/>
</dbReference>
<feature type="chain" id="PRO_5022238479" evidence="1">
    <location>
        <begin position="24"/>
        <end position="206"/>
    </location>
</feature>
<proteinExistence type="predicted"/>
<protein>
    <submittedName>
        <fullName evidence="2">Outer membrane protein</fullName>
    </submittedName>
</protein>
<dbReference type="SUPFAM" id="SSF56925">
    <property type="entry name" value="OMPA-like"/>
    <property type="match status" value="1"/>
</dbReference>
<dbReference type="InterPro" id="IPR005618">
    <property type="entry name" value="OMPW"/>
</dbReference>
<dbReference type="GO" id="GO:0019867">
    <property type="term" value="C:outer membrane"/>
    <property type="evidence" value="ECO:0007669"/>
    <property type="project" value="InterPro"/>
</dbReference>
<gene>
    <name evidence="2" type="ORF">IP93_02576</name>
</gene>
<keyword evidence="3" id="KW-1185">Reference proteome</keyword>
<dbReference type="Gene3D" id="2.40.160.20">
    <property type="match status" value="1"/>
</dbReference>
<reference evidence="2 3" key="1">
    <citation type="journal article" date="2015" name="Stand. Genomic Sci.">
        <title>Genomic Encyclopedia of Bacterial and Archaeal Type Strains, Phase III: the genomes of soil and plant-associated and newly described type strains.</title>
        <authorList>
            <person name="Whitman W.B."/>
            <person name="Woyke T."/>
            <person name="Klenk H.P."/>
            <person name="Zhou Y."/>
            <person name="Lilburn T.G."/>
            <person name="Beck B.J."/>
            <person name="De Vos P."/>
            <person name="Vandamme P."/>
            <person name="Eisen J.A."/>
            <person name="Garrity G."/>
            <person name="Hugenholtz P."/>
            <person name="Kyrpides N.C."/>
        </authorList>
    </citation>
    <scope>NUCLEOTIDE SEQUENCE [LARGE SCALE GENOMIC DNA]</scope>
    <source>
        <strain evidence="2 3">CGMCC 1.10136</strain>
    </source>
</reference>
<feature type="signal peptide" evidence="1">
    <location>
        <begin position="1"/>
        <end position="23"/>
    </location>
</feature>
<dbReference type="GO" id="GO:0055085">
    <property type="term" value="P:transmembrane transport"/>
    <property type="evidence" value="ECO:0007669"/>
    <property type="project" value="TreeGrafter"/>
</dbReference>
<evidence type="ECO:0000256" key="1">
    <source>
        <dbReference type="SAM" id="SignalP"/>
    </source>
</evidence>
<dbReference type="Proteomes" id="UP000316471">
    <property type="component" value="Unassembled WGS sequence"/>
</dbReference>
<accession>A0A562LK22</accession>
<dbReference type="Pfam" id="PF03922">
    <property type="entry name" value="OmpW"/>
    <property type="match status" value="1"/>
</dbReference>
<sequence length="206" mass="21682">MKFRTSALALALVLGGAATPALAQSAGTWTVGIGAHQVNPKSDNGKLAGGTLPVEVDSDIRPTITGEYFIRDNLGIEVLAALPFQHDIAIKGLGTVGDTKHLPPTVSLQYHFGQGKVKPFVGAGINYTKFFSEDASGALEGSKLELDASWGLAAHAGIDFKVGEKGAIRVDARWIDIDTDVKLDGQDLGTVNIDPLVYGVAYVFSF</sequence>